<evidence type="ECO:0000313" key="7">
    <source>
        <dbReference type="EMBL" id="MBA2112864.1"/>
    </source>
</evidence>
<dbReference type="AlphaFoldDB" id="A0A7V8V0Z6"/>
<gene>
    <name evidence="7" type="ORF">HOV93_00050</name>
</gene>
<feature type="domain" description="DUF1595" evidence="6">
    <location>
        <begin position="232"/>
        <end position="290"/>
    </location>
</feature>
<evidence type="ECO:0000256" key="1">
    <source>
        <dbReference type="SAM" id="SignalP"/>
    </source>
</evidence>
<comment type="caution">
    <text evidence="7">The sequence shown here is derived from an EMBL/GenBank/DDBJ whole genome shotgun (WGS) entry which is preliminary data.</text>
</comment>
<dbReference type="Pfam" id="PF07631">
    <property type="entry name" value="PSD4"/>
    <property type="match status" value="1"/>
</dbReference>
<keyword evidence="8" id="KW-1185">Reference proteome</keyword>
<feature type="domain" description="DUF1587" evidence="3">
    <location>
        <begin position="145"/>
        <end position="203"/>
    </location>
</feature>
<evidence type="ECO:0000259" key="3">
    <source>
        <dbReference type="Pfam" id="PF07626"/>
    </source>
</evidence>
<dbReference type="Pfam" id="PF07624">
    <property type="entry name" value="PSD2"/>
    <property type="match status" value="1"/>
</dbReference>
<evidence type="ECO:0000313" key="8">
    <source>
        <dbReference type="Proteomes" id="UP000551616"/>
    </source>
</evidence>
<accession>A0A7V8V0Z6</accession>
<dbReference type="InterPro" id="IPR013036">
    <property type="entry name" value="DUF1587"/>
</dbReference>
<proteinExistence type="predicted"/>
<evidence type="ECO:0000259" key="5">
    <source>
        <dbReference type="Pfam" id="PF07631"/>
    </source>
</evidence>
<evidence type="ECO:0000259" key="6">
    <source>
        <dbReference type="Pfam" id="PF07637"/>
    </source>
</evidence>
<dbReference type="InterPro" id="IPR013043">
    <property type="entry name" value="DUF1595"/>
</dbReference>
<feature type="chain" id="PRO_5030542305" description="Cytochrome c domain-containing protein" evidence="1">
    <location>
        <begin position="38"/>
        <end position="645"/>
    </location>
</feature>
<dbReference type="Pfam" id="PF07626">
    <property type="entry name" value="PSD3"/>
    <property type="match status" value="1"/>
</dbReference>
<reference evidence="7 8" key="1">
    <citation type="submission" date="2020-05" db="EMBL/GenBank/DDBJ databases">
        <title>Bremerella alba sp. nov., a novel planctomycete isolated from the surface of the macroalga Fucus spiralis.</title>
        <authorList>
            <person name="Godinho O."/>
            <person name="Botelho R."/>
            <person name="Albuquerque L."/>
            <person name="Wiegand S."/>
            <person name="Da Costa M.S."/>
            <person name="Lobo-Da-Cunha A."/>
            <person name="Jogler C."/>
            <person name="Lage O.M."/>
        </authorList>
    </citation>
    <scope>NUCLEOTIDE SEQUENCE [LARGE SCALE GENOMIC DNA]</scope>
    <source>
        <strain evidence="7 8">FF15</strain>
    </source>
</reference>
<dbReference type="Proteomes" id="UP000551616">
    <property type="component" value="Unassembled WGS sequence"/>
</dbReference>
<dbReference type="EMBL" id="JABRWO010000001">
    <property type="protein sequence ID" value="MBA2112864.1"/>
    <property type="molecule type" value="Genomic_DNA"/>
</dbReference>
<feature type="domain" description="DUF1585" evidence="2">
    <location>
        <begin position="566"/>
        <end position="638"/>
    </location>
</feature>
<evidence type="ECO:0008006" key="9">
    <source>
        <dbReference type="Google" id="ProtNLM"/>
    </source>
</evidence>
<feature type="domain" description="DUF1592" evidence="5">
    <location>
        <begin position="305"/>
        <end position="432"/>
    </location>
</feature>
<dbReference type="Pfam" id="PF07627">
    <property type="entry name" value="PSCyt3"/>
    <property type="match status" value="1"/>
</dbReference>
<evidence type="ECO:0000259" key="2">
    <source>
        <dbReference type="Pfam" id="PF07624"/>
    </source>
</evidence>
<protein>
    <recommendedName>
        <fullName evidence="9">Cytochrome c domain-containing protein</fullName>
    </recommendedName>
</protein>
<dbReference type="InterPro" id="IPR011478">
    <property type="entry name" value="DUF1585"/>
</dbReference>
<dbReference type="InterPro" id="IPR013042">
    <property type="entry name" value="DUF1592"/>
</dbReference>
<name>A0A7V8V0Z6_9BACT</name>
<dbReference type="Pfam" id="PF07637">
    <property type="entry name" value="PSD5"/>
    <property type="match status" value="1"/>
</dbReference>
<dbReference type="RefSeq" id="WP_207394403.1">
    <property type="nucleotide sequence ID" value="NZ_JABRWO010000001.1"/>
</dbReference>
<dbReference type="InterPro" id="IPR013039">
    <property type="entry name" value="DUF1588"/>
</dbReference>
<sequence>MRTVDLSYRTKLFAARKMIPPAMCIALVLSLVSLCHAESESEAALRADAQKTFKEKVGPFVKKYCISCHGTRPEAGINLQSALRTPGATSSFLHWKKSVANVKVHDMPPEYADEIPSEEQRRQFIEWIGKLKYLAPRDPGSFVLRRLSKVEYGNTLHDLYGVSQSIADSLPEEVVGEGYLNSISPLQSELFLDIANKVVNQVVAPEDDPPTRVQKRLFGEMPSQGTDLRAAARDVARSLARDAYRRPPTESELDVLLSIFALGRENHLSYTESLSLMWKAILVSPQFLFITPAAEVDSKETVVPLDDFQLASRLSYLLWSAPPDAELSELADDGDLHKPEVLRAQVERLLKHERSRALFDGFGAQWLRVGELKNQTFDPDLFPQMSPALRKAMLEEARLFFQSIVQENQSVWRFVDSDYTFVNEPLAELYGLEQSITGPKMRRVKLENPDRGGILGMPATLATTSFPNRTSPVRRGVWVLEQVLGERVPPPPPDVPELEEQEQKSFEGLTLRQRTELHQSESTCANCHKVLDPIGFGLENFDAIGRWRDKNNAGVAIDSAGKLPGGESFSTPAELKGLLAKRKEDLARNLTERFMAYAIGRNLEGYDEVVIDQLMVKIAQEDYRMRTMIAEVITSYLFTHRRVQD</sequence>
<feature type="domain" description="DUF1588" evidence="4">
    <location>
        <begin position="451"/>
        <end position="550"/>
    </location>
</feature>
<feature type="signal peptide" evidence="1">
    <location>
        <begin position="1"/>
        <end position="37"/>
    </location>
</feature>
<keyword evidence="1" id="KW-0732">Signal</keyword>
<organism evidence="7 8">
    <name type="scientific">Bremerella alba</name>
    <dbReference type="NCBI Taxonomy" id="980252"/>
    <lineage>
        <taxon>Bacteria</taxon>
        <taxon>Pseudomonadati</taxon>
        <taxon>Planctomycetota</taxon>
        <taxon>Planctomycetia</taxon>
        <taxon>Pirellulales</taxon>
        <taxon>Pirellulaceae</taxon>
        <taxon>Bremerella</taxon>
    </lineage>
</organism>
<evidence type="ECO:0000259" key="4">
    <source>
        <dbReference type="Pfam" id="PF07627"/>
    </source>
</evidence>